<accession>A0A8I6SRC0</accession>
<feature type="compositionally biased region" description="Low complexity" evidence="1">
    <location>
        <begin position="823"/>
        <end position="839"/>
    </location>
</feature>
<dbReference type="EnsemblMetazoa" id="XM_024227871.1">
    <property type="protein sequence ID" value="XP_024083639.1"/>
    <property type="gene ID" value="LOC106664086"/>
</dbReference>
<feature type="region of interest" description="Disordered" evidence="1">
    <location>
        <begin position="668"/>
        <end position="715"/>
    </location>
</feature>
<evidence type="ECO:0000256" key="1">
    <source>
        <dbReference type="SAM" id="MobiDB-lite"/>
    </source>
</evidence>
<feature type="compositionally biased region" description="Low complexity" evidence="1">
    <location>
        <begin position="1278"/>
        <end position="1289"/>
    </location>
</feature>
<feature type="region of interest" description="Disordered" evidence="1">
    <location>
        <begin position="1362"/>
        <end position="1424"/>
    </location>
</feature>
<feature type="compositionally biased region" description="Basic and acidic residues" evidence="1">
    <location>
        <begin position="1261"/>
        <end position="1272"/>
    </location>
</feature>
<feature type="compositionally biased region" description="Polar residues" evidence="1">
    <location>
        <begin position="319"/>
        <end position="332"/>
    </location>
</feature>
<feature type="region of interest" description="Disordered" evidence="1">
    <location>
        <begin position="1255"/>
        <end position="1290"/>
    </location>
</feature>
<feature type="region of interest" description="Disordered" evidence="1">
    <location>
        <begin position="2187"/>
        <end position="2249"/>
    </location>
</feature>
<sequence>MIIPQKWGVWKIFIMHSKTFTMSDFLDAEGDEMLLLRLEALCEDKCDDLALKLAAAYVKHMNVSNVFNKFDINQINDIVLVLLYKYDKTQEIIEKVKMMKLDDGLQLLQRFGDHCKSVKRIWKYSDKVIEIASHTILASAMVKVMTSEEDHKLLFDLISQWALIHIPKFININSMAPIENMVRKIIKTAESSLHVYIFTQVLRKQSVFQFGEKVKNLCVELYIRALTANMNEIEQQKITNDIAKINEAESILADGFLQLGELLSCNKYVCRECLLTAFSLKPTNEVLEKIKVHAAEYNNNNSTEAKQSFTSSEQSNSSWPRDSNRTPSSQENTNIDIGLNLLDSELSGLAPHLADDLSTVISGPRCQLLSWSMGWEHLLKECEKYMADYNSSRHKNKELKFLNLDYSLFKDWPSQTMVSTGIEKGYEHLVDVPKVKQKRKKSVNSNSKNINNKKGNVFNVCGEVITDSSFTSSDSESSQFSYSAISSSYKPNRPFVDQSLNDSNSSVMETANYSNNPISNTGTGPEFNCTTPVSKMEDQEKWNLQQPCSIYKSSSPLPAEVPPAALNNSIIKGKFIPILQSLNLNPKVLLTDILNLKKQPVKETVVKGGMPDRENLDILAQAVMRSDILLAKSVPGMNSLDMIIPQPQETTVQVVQISSSTNSLLTQSVSNSGVSQNIQQNSLHSRAKPPNDNVSESSHSQNSFNQGVESNSSDNRSVVYSIQSGQSVPTSHTSVATTTTSNLTISGSQILLNNTNPTLVANRVQGLKPSLSTQTTDQLAEDHRGDSTVELSSLSSQDSGTQVTSHIQSIGQPHKLKLQSEPNCTNKNSTTNSSSSQTSAMEEAHKSQSQGNPVYRLVVKDGRVIEQYFQTNQTLDPVLSIPDSSGPENASTTAQTYNQNQFIKLLNRKKEFKTKEELLAHKVLENELLPPSLPKFHQVFRRQKYQSGPALPVENNSVMSSPTHFESNSPNNDKLEVRSTTPISKGVQTVSKEAENTSKNLTEKLRSDATAQVAVPSTSVQSDSVASSATSEIKENRASSDCQPSSGVIFTCKVPISISNTGLLQGKPVTILKATSTADVIIPNPKIETEIRNKDSVIRSNMNALLAAALQSNPPIKHTVINNNANSGQSPSNVKNIKIETPKNPDVLGGMSKIRMPTPAPKTFRRHSVVPQGPSRFVRPLLQVSTGNSMTQTGPPVVTIPLPARTVVLATNLNQNSLNNLSKIETRREQINPDQSVSSTTLEQLREFESVLEQVTNTSQMKERGNVNKKNDQNLPHSSENSDFSQNSSKVNSMFQPSIVNTISDMNSDRVSLTFISKASPANTSNSTVTLATSNAPKITTNTPVVVVQSCSRPLASPALSIASQTSSPAPQTPPANAQSKLNAKINKPKTKSSVGKTAPTTTLKVSTLPKPQQKPQEDEQTTQRIYAILDKYAEQLRNSPELKNKPAPRRRSNPPTNPTQSSKRKKSQNKSKSISNLPSCSGLEMSPGSEDLRTLGSEDSSNGVSQISQLPNSPQSKNDEHSNPPGGDVSSEASESLDAKDQRSQHRILLTEPSPNTSRTVLVQENIQPMINVEGTKVLAGKQLVVGSGATVPLTLSLPVAGNVKQVIFPVPADGRFVVAKGPKMYRVHQVTMPTGSPLLTTAGSGAVVLRQMCLNKSNSTVKQVKLPVVSQIQSQNLTNISAQPTVVLPSGSQSFTLSTGSGIETESLGIALDNTILLNTSTASSLGFFQRNIGKSGQVTSPNVFTNTKPSCSLDQNNSTFPTNSDHAGNSLKSEPIVSGHGNLDASKKRVNNSSQCDDFKPKTEEIQFSISGEAEKLVTNANFIGAGAKNWSHVLKDMKNDMIIDNQGNKKLSESQTKKEFSDDKDWDIKESQTIKEGKQHLKSLTHTESINKKKNDDGTSFREEHGTSHESQCTKVQGLPNHSSTGHQWQFNVGKLEKGVKEVKTNPLSPSVQDGKTQTIMQNSGLGLKRKLNVENTIFQVAFKRSDRLKVSKDEFMQQRNSALSLERELRLQKSLSEECEDLGVDKPSTSDLFPEAELLLDSDPLSRDSLQELYSRGMESSSSSHDSPNRCSPPVLSDMVTNRYSGSWRKKKEIGKRAGYDNSPRDNNTLNKESAFEQKSNSSCEEGPINGSSLITPNNETKTINSTTLVFKTSSQNSKDHGNIGCEQHPAINTLNLIAHDSDNFSDGEPQCNDILDAEGDSDSELQNSCKHGSSGKMADMRENDVSDKNPHDPNQSPNILSRGNCTYTYQNYLQKGKSHEESNIPWFHMVKSQHHNDLDDEELRKGNLSRSSIVWRTTESIVEDIRRNDSPKDDSQDISLICEQSVLRNNKNTGVYKEAELASRGKKRKKVGMYLSSGGEDSGSSLDTLLEEADDCLEIEHSRRNQPRKTKKGCSCFNGNQELAKKKKEMGSSDKTEKPCSAPKSASYHSITNKKPGKPVAKGVNKKR</sequence>
<feature type="region of interest" description="Disordered" evidence="1">
    <location>
        <begin position="771"/>
        <end position="853"/>
    </location>
</feature>
<feature type="compositionally biased region" description="Polar residues" evidence="1">
    <location>
        <begin position="2238"/>
        <end position="2249"/>
    </location>
</feature>
<feature type="compositionally biased region" description="Polar residues" evidence="1">
    <location>
        <begin position="2110"/>
        <end position="2145"/>
    </location>
</feature>
<feature type="compositionally biased region" description="Basic and acidic residues" evidence="1">
    <location>
        <begin position="1854"/>
        <end position="1868"/>
    </location>
</feature>
<dbReference type="RefSeq" id="XP_014244957.1">
    <property type="nucleotide sequence ID" value="XM_014389471.2"/>
</dbReference>
<feature type="region of interest" description="Disordered" evidence="1">
    <location>
        <begin position="1781"/>
        <end position="1801"/>
    </location>
</feature>
<dbReference type="EnsemblMetazoa" id="XM_014389472.2">
    <property type="protein sequence ID" value="XP_014244958.1"/>
    <property type="gene ID" value="LOC106664086"/>
</dbReference>
<feature type="compositionally biased region" description="Polar residues" evidence="1">
    <location>
        <begin position="789"/>
        <end position="811"/>
    </location>
</feature>
<feature type="region of interest" description="Disordered" evidence="1">
    <location>
        <begin position="948"/>
        <end position="985"/>
    </location>
</feature>
<dbReference type="OrthoDB" id="6427254at2759"/>
<dbReference type="OMA" id="FHMLVNE"/>
<name>A0A8I6SRC0_CIMLE</name>
<feature type="compositionally biased region" description="Polar residues" evidence="1">
    <location>
        <begin position="2063"/>
        <end position="2075"/>
    </location>
</feature>
<evidence type="ECO:0000313" key="2">
    <source>
        <dbReference type="EnsemblMetazoa" id="XP_024083639.1"/>
    </source>
</evidence>
<feature type="region of interest" description="Disordered" evidence="1">
    <location>
        <begin position="1437"/>
        <end position="1557"/>
    </location>
</feature>
<dbReference type="RefSeq" id="XP_014244958.1">
    <property type="nucleotide sequence ID" value="XM_014389472.2"/>
</dbReference>
<feature type="compositionally biased region" description="Polar residues" evidence="1">
    <location>
        <begin position="1913"/>
        <end position="1931"/>
    </location>
</feature>
<feature type="compositionally biased region" description="Basic and acidic residues" evidence="1">
    <location>
        <begin position="2415"/>
        <end position="2424"/>
    </location>
</feature>
<dbReference type="GeneID" id="106664086"/>
<organism evidence="2 3">
    <name type="scientific">Cimex lectularius</name>
    <name type="common">Bed bug</name>
    <name type="synonym">Acanthia lectularia</name>
    <dbReference type="NCBI Taxonomy" id="79782"/>
    <lineage>
        <taxon>Eukaryota</taxon>
        <taxon>Metazoa</taxon>
        <taxon>Ecdysozoa</taxon>
        <taxon>Arthropoda</taxon>
        <taxon>Hexapoda</taxon>
        <taxon>Insecta</taxon>
        <taxon>Pterygota</taxon>
        <taxon>Neoptera</taxon>
        <taxon>Paraneoptera</taxon>
        <taxon>Hemiptera</taxon>
        <taxon>Heteroptera</taxon>
        <taxon>Panheteroptera</taxon>
        <taxon>Cimicomorpha</taxon>
        <taxon>Cimicidae</taxon>
        <taxon>Cimex</taxon>
    </lineage>
</organism>
<feature type="compositionally biased region" description="Low complexity" evidence="1">
    <location>
        <begin position="1363"/>
        <end position="1380"/>
    </location>
</feature>
<dbReference type="RefSeq" id="XP_024083639.1">
    <property type="nucleotide sequence ID" value="XM_024227871.1"/>
</dbReference>
<keyword evidence="3" id="KW-1185">Reference proteome</keyword>
<feature type="compositionally biased region" description="Basic and acidic residues" evidence="1">
    <location>
        <begin position="1893"/>
        <end position="1912"/>
    </location>
</feature>
<dbReference type="KEGG" id="clec:106664086"/>
<feature type="region of interest" description="Disordered" evidence="1">
    <location>
        <begin position="2411"/>
        <end position="2454"/>
    </location>
</feature>
<feature type="compositionally biased region" description="Polar residues" evidence="1">
    <location>
        <begin position="1498"/>
        <end position="1517"/>
    </location>
</feature>
<feature type="region of interest" description="Disordered" evidence="1">
    <location>
        <begin position="302"/>
        <end position="332"/>
    </location>
</feature>
<protein>
    <submittedName>
        <fullName evidence="2">Uncharacterized protein</fullName>
    </submittedName>
</protein>
<proteinExistence type="predicted"/>
<feature type="compositionally biased region" description="Polar residues" evidence="1">
    <location>
        <begin position="1392"/>
        <end position="1406"/>
    </location>
</feature>
<feature type="compositionally biased region" description="Polar residues" evidence="1">
    <location>
        <begin position="692"/>
        <end position="715"/>
    </location>
</feature>
<feature type="region of interest" description="Disordered" evidence="1">
    <location>
        <begin position="1849"/>
        <end position="1868"/>
    </location>
</feature>
<feature type="region of interest" description="Disordered" evidence="1">
    <location>
        <begin position="1886"/>
        <end position="1931"/>
    </location>
</feature>
<feature type="compositionally biased region" description="Low complexity" evidence="1">
    <location>
        <begin position="308"/>
        <end position="318"/>
    </location>
</feature>
<dbReference type="EnsemblMetazoa" id="XM_014389471.2">
    <property type="protein sequence ID" value="XP_014244957.1"/>
    <property type="gene ID" value="LOC106664086"/>
</dbReference>
<feature type="compositionally biased region" description="Basic and acidic residues" evidence="1">
    <location>
        <begin position="2224"/>
        <end position="2237"/>
    </location>
</feature>
<reference evidence="2" key="1">
    <citation type="submission" date="2022-01" db="UniProtKB">
        <authorList>
            <consortium name="EnsemblMetazoa"/>
        </authorList>
    </citation>
    <scope>IDENTIFICATION</scope>
</reference>
<feature type="compositionally biased region" description="Polar residues" evidence="1">
    <location>
        <begin position="954"/>
        <end position="985"/>
    </location>
</feature>
<feature type="region of interest" description="Disordered" evidence="1">
    <location>
        <begin position="2097"/>
        <end position="2145"/>
    </location>
</feature>
<dbReference type="Proteomes" id="UP000494040">
    <property type="component" value="Unassembled WGS sequence"/>
</dbReference>
<feature type="compositionally biased region" description="Polar residues" evidence="1">
    <location>
        <begin position="668"/>
        <end position="684"/>
    </location>
</feature>
<evidence type="ECO:0000313" key="3">
    <source>
        <dbReference type="Proteomes" id="UP000494040"/>
    </source>
</evidence>
<feature type="region of interest" description="Disordered" evidence="1">
    <location>
        <begin position="2058"/>
        <end position="2083"/>
    </location>
</feature>